<evidence type="ECO:0000259" key="5">
    <source>
        <dbReference type="Pfam" id="PF00669"/>
    </source>
</evidence>
<comment type="similarity">
    <text evidence="1 4">Belongs to the bacterial flagellin family.</text>
</comment>
<dbReference type="InterPro" id="IPR001029">
    <property type="entry name" value="Flagellin_N"/>
</dbReference>
<dbReference type="EMBL" id="JAQOUE010000001">
    <property type="protein sequence ID" value="MDT7041837.1"/>
    <property type="molecule type" value="Genomic_DNA"/>
</dbReference>
<dbReference type="InterPro" id="IPR001492">
    <property type="entry name" value="Flagellin"/>
</dbReference>
<gene>
    <name evidence="7" type="ORF">PPG34_05700</name>
</gene>
<dbReference type="PRINTS" id="PR00207">
    <property type="entry name" value="FLAGELLIN"/>
</dbReference>
<reference evidence="7 8" key="1">
    <citation type="journal article" date="2023" name="ISME J.">
        <title>Cultivation and genomic characterization of novel and ubiquitous marine nitrite-oxidizing bacteria from the Nitrospirales.</title>
        <authorList>
            <person name="Mueller A.J."/>
            <person name="Daebeler A."/>
            <person name="Herbold C.W."/>
            <person name="Kirkegaard R.H."/>
            <person name="Daims H."/>
        </authorList>
    </citation>
    <scope>NUCLEOTIDE SEQUENCE [LARGE SCALE GENOMIC DNA]</scope>
    <source>
        <strain evidence="7 8">EB</strain>
    </source>
</reference>
<dbReference type="RefSeq" id="WP_313832185.1">
    <property type="nucleotide sequence ID" value="NZ_JAQOUE010000001.1"/>
</dbReference>
<dbReference type="Pfam" id="PF00700">
    <property type="entry name" value="Flagellin_C"/>
    <property type="match status" value="1"/>
</dbReference>
<comment type="caution">
    <text evidence="7">The sequence shown here is derived from an EMBL/GenBank/DDBJ whole genome shotgun (WGS) entry which is preliminary data.</text>
</comment>
<name>A0ABU3K5Z1_9BACT</name>
<accession>A0ABU3K5Z1</accession>
<keyword evidence="7" id="KW-0966">Cell projection</keyword>
<dbReference type="PANTHER" id="PTHR42792">
    <property type="entry name" value="FLAGELLIN"/>
    <property type="match status" value="1"/>
</dbReference>
<keyword evidence="3 4" id="KW-0975">Bacterial flagellum</keyword>
<dbReference type="SUPFAM" id="SSF64518">
    <property type="entry name" value="Phase 1 flagellin"/>
    <property type="match status" value="2"/>
</dbReference>
<comment type="subcellular location">
    <subcellularLocation>
        <location evidence="4">Secreted</location>
    </subcellularLocation>
    <subcellularLocation>
        <location evidence="4">Bacterial flagellum</location>
    </subcellularLocation>
</comment>
<dbReference type="InterPro" id="IPR046358">
    <property type="entry name" value="Flagellin_C"/>
</dbReference>
<evidence type="ECO:0000259" key="6">
    <source>
        <dbReference type="Pfam" id="PF00700"/>
    </source>
</evidence>
<evidence type="ECO:0000256" key="3">
    <source>
        <dbReference type="ARBA" id="ARBA00023143"/>
    </source>
</evidence>
<comment type="function">
    <text evidence="4">Flagellin is the subunit protein which polymerizes to form the filaments of bacterial flagella.</text>
</comment>
<organism evidence="7 8">
    <name type="scientific">Candidatus Nitronereus thalassa</name>
    <dbReference type="NCBI Taxonomy" id="3020898"/>
    <lineage>
        <taxon>Bacteria</taxon>
        <taxon>Pseudomonadati</taxon>
        <taxon>Nitrospirota</taxon>
        <taxon>Nitrospiria</taxon>
        <taxon>Nitrospirales</taxon>
        <taxon>Nitrospiraceae</taxon>
        <taxon>Candidatus Nitronereus</taxon>
    </lineage>
</organism>
<dbReference type="Gene3D" id="3.30.70.2120">
    <property type="match status" value="2"/>
</dbReference>
<sequence>MPLVVNTNIASLNTQRQLTGANNAINRSLERLSSGLRINRASDDAAGLAIATRLQAQVRGLQQASRNANNAISLVQTAEGALNSVTNILQRLRELAVQAASDDNTDTDRTALNNEATQLRNELTRLAQTVEFNGTTLLDGTFSGKKFQIGANADQTLTFEIADVRATAIGQFASQAADVGDGVSSATANGVGNLSAGEFSINGTDVLATSDSDDQVSVLNIGGGTITSATVIAGNSAYIASLINASLYINDTAIDLSGLTGSSVASLVTDIASLVNAASITNVTARVIESSNLVFETTAGTNLAIGFSTVAANTLFSNGADVATNLGIGSGFVGSTGTTSAITTYNGQSSALAKAAAINGISSTTGVSATVESNAVTFTNSVGSATLTSGDLFINGVNIGGLTISTNDSNGALAAAINAQSSSTGVKATVSSGKLTLTAADGRNIAITATSAAQTALGNSGDVTFSGRTGVVRGSLTLTSTNNFTVAGTTSDIGAISATTYVASGNLSTLAITSRSSANTAITQIDSALDTINTSRSSIGAVQSRLSTAIAFLDNAAENQAASESRIRDADFALETAQFTRGQILVQAATAILAQANAQPQVALQLLQ</sequence>
<dbReference type="PANTHER" id="PTHR42792:SF2">
    <property type="entry name" value="FLAGELLIN"/>
    <property type="match status" value="1"/>
</dbReference>
<evidence type="ECO:0000313" key="7">
    <source>
        <dbReference type="EMBL" id="MDT7041837.1"/>
    </source>
</evidence>
<evidence type="ECO:0000256" key="1">
    <source>
        <dbReference type="ARBA" id="ARBA00005709"/>
    </source>
</evidence>
<dbReference type="Proteomes" id="UP001250932">
    <property type="component" value="Unassembled WGS sequence"/>
</dbReference>
<proteinExistence type="inferred from homology"/>
<keyword evidence="7" id="KW-0282">Flagellum</keyword>
<dbReference type="Gene3D" id="6.10.10.10">
    <property type="entry name" value="Flagellar export chaperone, C-terminal domain"/>
    <property type="match status" value="1"/>
</dbReference>
<dbReference type="Gene3D" id="1.20.1330.10">
    <property type="entry name" value="f41 fragment of flagellin, N-terminal domain"/>
    <property type="match status" value="1"/>
</dbReference>
<evidence type="ECO:0000256" key="4">
    <source>
        <dbReference type="RuleBase" id="RU362073"/>
    </source>
</evidence>
<evidence type="ECO:0000256" key="2">
    <source>
        <dbReference type="ARBA" id="ARBA00022525"/>
    </source>
</evidence>
<dbReference type="Pfam" id="PF07196">
    <property type="entry name" value="Flagellin_IN"/>
    <property type="match status" value="1"/>
</dbReference>
<feature type="domain" description="Flagellin C-terminal" evidence="6">
    <location>
        <begin position="523"/>
        <end position="607"/>
    </location>
</feature>
<keyword evidence="2 4" id="KW-0964">Secreted</keyword>
<keyword evidence="7" id="KW-0969">Cilium</keyword>
<protein>
    <recommendedName>
        <fullName evidence="4">Flagellin</fullName>
    </recommendedName>
</protein>
<dbReference type="InterPro" id="IPR042187">
    <property type="entry name" value="Flagellin_C_sub2"/>
</dbReference>
<dbReference type="Pfam" id="PF00669">
    <property type="entry name" value="Flagellin_N"/>
    <property type="match status" value="1"/>
</dbReference>
<evidence type="ECO:0000313" key="8">
    <source>
        <dbReference type="Proteomes" id="UP001250932"/>
    </source>
</evidence>
<keyword evidence="8" id="KW-1185">Reference proteome</keyword>
<dbReference type="InterPro" id="IPR010810">
    <property type="entry name" value="Flagellin_hook_IN_motif"/>
</dbReference>
<feature type="domain" description="Flagellin N-terminal" evidence="5">
    <location>
        <begin position="5"/>
        <end position="142"/>
    </location>
</feature>